<organism evidence="1 2">
    <name type="scientific">Winogradskyella pulchriflava</name>
    <dbReference type="NCBI Taxonomy" id="1110688"/>
    <lineage>
        <taxon>Bacteria</taxon>
        <taxon>Pseudomonadati</taxon>
        <taxon>Bacteroidota</taxon>
        <taxon>Flavobacteriia</taxon>
        <taxon>Flavobacteriales</taxon>
        <taxon>Flavobacteriaceae</taxon>
        <taxon>Winogradskyella</taxon>
    </lineage>
</organism>
<comment type="caution">
    <text evidence="1">The sequence shown here is derived from an EMBL/GenBank/DDBJ whole genome shotgun (WGS) entry which is preliminary data.</text>
</comment>
<dbReference type="Proteomes" id="UP001589832">
    <property type="component" value="Unassembled WGS sequence"/>
</dbReference>
<sequence>MKKLLTILVVILLPMIMLGQQTKQKNPLPLAKYDDNVKLPLTAQERAQIIEVYGDSADKYVFNNPHMLKSIKQLLRNRVVIKQIANEDSKKPCPKLSEITLFNSFVTDLERDKIFNPKTFNPLKYNFEFHSRAAAIYQVDGTNYYIIIKSQYQ</sequence>
<dbReference type="EMBL" id="JBHLTQ010000002">
    <property type="protein sequence ID" value="MFC0603953.1"/>
    <property type="molecule type" value="Genomic_DNA"/>
</dbReference>
<protein>
    <submittedName>
        <fullName evidence="1">Uncharacterized protein</fullName>
    </submittedName>
</protein>
<evidence type="ECO:0000313" key="2">
    <source>
        <dbReference type="Proteomes" id="UP001589832"/>
    </source>
</evidence>
<gene>
    <name evidence="1" type="ORF">ACFFGA_05275</name>
</gene>
<name>A0ABV6Q6Q7_9FLAO</name>
<accession>A0ABV6Q6Q7</accession>
<keyword evidence="2" id="KW-1185">Reference proteome</keyword>
<proteinExistence type="predicted"/>
<evidence type="ECO:0000313" key="1">
    <source>
        <dbReference type="EMBL" id="MFC0603953.1"/>
    </source>
</evidence>
<reference evidence="1 2" key="1">
    <citation type="submission" date="2024-09" db="EMBL/GenBank/DDBJ databases">
        <authorList>
            <person name="Sun Q."/>
            <person name="Mori K."/>
        </authorList>
    </citation>
    <scope>NUCLEOTIDE SEQUENCE [LARGE SCALE GENOMIC DNA]</scope>
    <source>
        <strain evidence="1 2">NCAIM B.02481</strain>
    </source>
</reference>
<dbReference type="RefSeq" id="WP_386060734.1">
    <property type="nucleotide sequence ID" value="NZ_JBHLTQ010000002.1"/>
</dbReference>